<evidence type="ECO:0000313" key="3">
    <source>
        <dbReference type="Proteomes" id="UP001151760"/>
    </source>
</evidence>
<keyword evidence="3" id="KW-1185">Reference proteome</keyword>
<name>A0ABQ5IRF9_9ASTR</name>
<organism evidence="2 3">
    <name type="scientific">Tanacetum coccineum</name>
    <dbReference type="NCBI Taxonomy" id="301880"/>
    <lineage>
        <taxon>Eukaryota</taxon>
        <taxon>Viridiplantae</taxon>
        <taxon>Streptophyta</taxon>
        <taxon>Embryophyta</taxon>
        <taxon>Tracheophyta</taxon>
        <taxon>Spermatophyta</taxon>
        <taxon>Magnoliopsida</taxon>
        <taxon>eudicotyledons</taxon>
        <taxon>Gunneridae</taxon>
        <taxon>Pentapetalae</taxon>
        <taxon>asterids</taxon>
        <taxon>campanulids</taxon>
        <taxon>Asterales</taxon>
        <taxon>Asteraceae</taxon>
        <taxon>Asteroideae</taxon>
        <taxon>Anthemideae</taxon>
        <taxon>Anthemidinae</taxon>
        <taxon>Tanacetum</taxon>
    </lineage>
</organism>
<reference evidence="2" key="1">
    <citation type="journal article" date="2022" name="Int. J. Mol. Sci.">
        <title>Draft Genome of Tanacetum Coccineum: Genomic Comparison of Closely Related Tanacetum-Family Plants.</title>
        <authorList>
            <person name="Yamashiro T."/>
            <person name="Shiraishi A."/>
            <person name="Nakayama K."/>
            <person name="Satake H."/>
        </authorList>
    </citation>
    <scope>NUCLEOTIDE SEQUENCE</scope>
</reference>
<sequence>MHKSISNLSPSNQEKRLSHLRTQLGQQQDDMIGKINLLWKTISEKLNDISTPEMQETYMASKHYSNQHDLGKMTSGNKEVKKQGMEEDEIETDVEVEEVIEEEESEFETDEEIEETLEEKEEDKDDENFNSFPTMKKLSHHE</sequence>
<protein>
    <recommendedName>
        <fullName evidence="4">AATF leucine zipper-containing domain-containing protein</fullName>
    </recommendedName>
</protein>
<feature type="compositionally biased region" description="Acidic residues" evidence="1">
    <location>
        <begin position="86"/>
        <end position="128"/>
    </location>
</feature>
<dbReference type="Proteomes" id="UP001151760">
    <property type="component" value="Unassembled WGS sequence"/>
</dbReference>
<reference evidence="2" key="2">
    <citation type="submission" date="2022-01" db="EMBL/GenBank/DDBJ databases">
        <authorList>
            <person name="Yamashiro T."/>
            <person name="Shiraishi A."/>
            <person name="Satake H."/>
            <person name="Nakayama K."/>
        </authorList>
    </citation>
    <scope>NUCLEOTIDE SEQUENCE</scope>
</reference>
<evidence type="ECO:0000313" key="2">
    <source>
        <dbReference type="EMBL" id="GJU01803.1"/>
    </source>
</evidence>
<dbReference type="EMBL" id="BQNB010020998">
    <property type="protein sequence ID" value="GJU01803.1"/>
    <property type="molecule type" value="Genomic_DNA"/>
</dbReference>
<accession>A0ABQ5IRF9</accession>
<comment type="caution">
    <text evidence="2">The sequence shown here is derived from an EMBL/GenBank/DDBJ whole genome shotgun (WGS) entry which is preliminary data.</text>
</comment>
<evidence type="ECO:0000256" key="1">
    <source>
        <dbReference type="SAM" id="MobiDB-lite"/>
    </source>
</evidence>
<gene>
    <name evidence="2" type="ORF">Tco_1112141</name>
</gene>
<evidence type="ECO:0008006" key="4">
    <source>
        <dbReference type="Google" id="ProtNLM"/>
    </source>
</evidence>
<feature type="region of interest" description="Disordered" evidence="1">
    <location>
        <begin position="65"/>
        <end position="142"/>
    </location>
</feature>
<proteinExistence type="predicted"/>